<dbReference type="GO" id="GO:0005525">
    <property type="term" value="F:GTP binding"/>
    <property type="evidence" value="ECO:0007669"/>
    <property type="project" value="InterPro"/>
</dbReference>
<comment type="caution">
    <text evidence="6">The sequence shown here is derived from an EMBL/GenBank/DDBJ whole genome shotgun (WGS) entry which is preliminary data.</text>
</comment>
<evidence type="ECO:0000313" key="6">
    <source>
        <dbReference type="EMBL" id="GFG31166.1"/>
    </source>
</evidence>
<dbReference type="InterPro" id="IPR027417">
    <property type="entry name" value="P-loop_NTPase"/>
</dbReference>
<evidence type="ECO:0000256" key="5">
    <source>
        <dbReference type="SAM" id="MobiDB-lite"/>
    </source>
</evidence>
<dbReference type="PANTHER" id="PTHR45704">
    <property type="entry name" value="RAS-LIKE FAMILY MEMBER 11"/>
    <property type="match status" value="1"/>
</dbReference>
<evidence type="ECO:0000256" key="4">
    <source>
        <dbReference type="ARBA" id="ARBA00048098"/>
    </source>
</evidence>
<dbReference type="InterPro" id="IPR001806">
    <property type="entry name" value="Small_GTPase"/>
</dbReference>
<feature type="compositionally biased region" description="Polar residues" evidence="5">
    <location>
        <begin position="345"/>
        <end position="360"/>
    </location>
</feature>
<comment type="catalytic activity">
    <reaction evidence="4">
        <text>GTP + H2O = GDP + phosphate + H(+)</text>
        <dbReference type="Rhea" id="RHEA:19669"/>
        <dbReference type="ChEBI" id="CHEBI:15377"/>
        <dbReference type="ChEBI" id="CHEBI:15378"/>
        <dbReference type="ChEBI" id="CHEBI:37565"/>
        <dbReference type="ChEBI" id="CHEBI:43474"/>
        <dbReference type="ChEBI" id="CHEBI:58189"/>
        <dbReference type="EC" id="3.6.5.2"/>
    </reaction>
</comment>
<keyword evidence="3" id="KW-0378">Hydrolase</keyword>
<evidence type="ECO:0000256" key="1">
    <source>
        <dbReference type="ARBA" id="ARBA00008344"/>
    </source>
</evidence>
<sequence length="450" mass="51718">MNKRNSNRTEAPEVLRLIQSSEIEAFHHVPLMQSLHGDVLFCSRGMLFTNLNTLLKRIKAKKQHSEGECRLTEQHSEGECRLTEQHSEGECRRVNEPRVSKETEEGRVHVRNVMNCTVSVSRLFTATPRVAEDVLHIQGRYIAERPLVVRFITRRYIGEYDPNLEKVYTFHTVMDNEMVLFEILDTAGQPHESECLTLEANIRWAEAFILMYSVTDKCSFDECNRLKFLINYNKRRRRLGSNSSKEAVTDVPVVLVGNKTDQWGDRMVTLEEGQRRSKEIGCVCFHEISVRESIEQVWSVFRDVCRFWKVHIKCPKLKRSSSDLHSEQIISPDTTRFICTSKLATLNGSTTPNGSNTVSPVMTLGRRWTEVELDEEEEDTEEGKESEHSSSESLPPFRGRASTDGHLLSRPRRWRYPPPAPSSQQQYHQAGGSRADRRMSISMRGNNASC</sequence>
<dbReference type="SMART" id="SM00173">
    <property type="entry name" value="RAS"/>
    <property type="match status" value="1"/>
</dbReference>
<dbReference type="Pfam" id="PF00071">
    <property type="entry name" value="Ras"/>
    <property type="match status" value="1"/>
</dbReference>
<dbReference type="Gene3D" id="3.40.50.300">
    <property type="entry name" value="P-loop containing nucleotide triphosphate hydrolases"/>
    <property type="match status" value="1"/>
</dbReference>
<keyword evidence="7" id="KW-1185">Reference proteome</keyword>
<reference evidence="7" key="1">
    <citation type="submission" date="2020-01" db="EMBL/GenBank/DDBJ databases">
        <title>Draft genome sequence of the Termite Coptotermes fromosanus.</title>
        <authorList>
            <person name="Itakura S."/>
            <person name="Yosikawa Y."/>
            <person name="Umezawa K."/>
        </authorList>
    </citation>
    <scope>NUCLEOTIDE SEQUENCE [LARGE SCALE GENOMIC DNA]</scope>
</reference>
<comment type="similarity">
    <text evidence="1">Belongs to the small GTPase superfamily. Ras family.</text>
</comment>
<accession>A0A6L2PFL8</accession>
<dbReference type="PROSITE" id="PS51421">
    <property type="entry name" value="RAS"/>
    <property type="match status" value="1"/>
</dbReference>
<gene>
    <name evidence="6" type="ORF">Cfor_10741</name>
</gene>
<dbReference type="EMBL" id="BLKM01010755">
    <property type="protein sequence ID" value="GFG31166.1"/>
    <property type="molecule type" value="Genomic_DNA"/>
</dbReference>
<feature type="region of interest" description="Disordered" evidence="5">
    <location>
        <begin position="345"/>
        <end position="450"/>
    </location>
</feature>
<dbReference type="PRINTS" id="PR00449">
    <property type="entry name" value="RASTRNSFRMNG"/>
</dbReference>
<evidence type="ECO:0000313" key="7">
    <source>
        <dbReference type="Proteomes" id="UP000502823"/>
    </source>
</evidence>
<dbReference type="InterPro" id="IPR051065">
    <property type="entry name" value="Ras-related_GTPase"/>
</dbReference>
<name>A0A6L2PFL8_COPFO</name>
<dbReference type="SMART" id="SM00175">
    <property type="entry name" value="RAB"/>
    <property type="match status" value="1"/>
</dbReference>
<dbReference type="SUPFAM" id="SSF52540">
    <property type="entry name" value="P-loop containing nucleoside triphosphate hydrolases"/>
    <property type="match status" value="1"/>
</dbReference>
<dbReference type="Proteomes" id="UP000502823">
    <property type="component" value="Unassembled WGS sequence"/>
</dbReference>
<dbReference type="PROSITE" id="PS51419">
    <property type="entry name" value="RAB"/>
    <property type="match status" value="1"/>
</dbReference>
<dbReference type="OrthoDB" id="18798at2759"/>
<feature type="compositionally biased region" description="Acidic residues" evidence="5">
    <location>
        <begin position="371"/>
        <end position="382"/>
    </location>
</feature>
<protein>
    <recommendedName>
        <fullName evidence="2">small monomeric GTPase</fullName>
        <ecNumber evidence="2">3.6.5.2</ecNumber>
    </recommendedName>
</protein>
<dbReference type="EC" id="3.6.5.2" evidence="2"/>
<evidence type="ECO:0000256" key="3">
    <source>
        <dbReference type="ARBA" id="ARBA00022801"/>
    </source>
</evidence>
<dbReference type="AlphaFoldDB" id="A0A6L2PFL8"/>
<organism evidence="6 7">
    <name type="scientific">Coptotermes formosanus</name>
    <name type="common">Formosan subterranean termite</name>
    <dbReference type="NCBI Taxonomy" id="36987"/>
    <lineage>
        <taxon>Eukaryota</taxon>
        <taxon>Metazoa</taxon>
        <taxon>Ecdysozoa</taxon>
        <taxon>Arthropoda</taxon>
        <taxon>Hexapoda</taxon>
        <taxon>Insecta</taxon>
        <taxon>Pterygota</taxon>
        <taxon>Neoptera</taxon>
        <taxon>Polyneoptera</taxon>
        <taxon>Dictyoptera</taxon>
        <taxon>Blattodea</taxon>
        <taxon>Blattoidea</taxon>
        <taxon>Termitoidae</taxon>
        <taxon>Rhinotermitidae</taxon>
        <taxon>Coptotermes</taxon>
    </lineage>
</organism>
<dbReference type="GO" id="GO:0003925">
    <property type="term" value="F:G protein activity"/>
    <property type="evidence" value="ECO:0007669"/>
    <property type="project" value="UniProtKB-EC"/>
</dbReference>
<proteinExistence type="inferred from homology"/>
<evidence type="ECO:0000256" key="2">
    <source>
        <dbReference type="ARBA" id="ARBA00011984"/>
    </source>
</evidence>
<dbReference type="InParanoid" id="A0A6L2PFL8"/>